<organism evidence="2 3">
    <name type="scientific">Hericium alpestre</name>
    <dbReference type="NCBI Taxonomy" id="135208"/>
    <lineage>
        <taxon>Eukaryota</taxon>
        <taxon>Fungi</taxon>
        <taxon>Dikarya</taxon>
        <taxon>Basidiomycota</taxon>
        <taxon>Agaricomycotina</taxon>
        <taxon>Agaricomycetes</taxon>
        <taxon>Russulales</taxon>
        <taxon>Hericiaceae</taxon>
        <taxon>Hericium</taxon>
    </lineage>
</organism>
<feature type="compositionally biased region" description="Basic and acidic residues" evidence="1">
    <location>
        <begin position="49"/>
        <end position="61"/>
    </location>
</feature>
<dbReference type="AlphaFoldDB" id="A0A4Y9ZZ34"/>
<reference evidence="2 3" key="1">
    <citation type="submission" date="2019-02" db="EMBL/GenBank/DDBJ databases">
        <title>Genome sequencing of the rare red list fungi Hericium alpestre (H. flagellum).</title>
        <authorList>
            <person name="Buettner E."/>
            <person name="Kellner H."/>
        </authorList>
    </citation>
    <scope>NUCLEOTIDE SEQUENCE [LARGE SCALE GENOMIC DNA]</scope>
    <source>
        <strain evidence="2 3">DSM 108284</strain>
    </source>
</reference>
<sequence length="364" mass="40443">MAVAGKIYKEYNTPERLGQLTEARLTSLGVSEKEDRKVMLAAVSRAGYREQAIERAKEQERKKRKPKGQAADAPAAAKAGEPSKIPLAPPSRKKRKKDETKNDLLPDRPEEEGPEVDSLDFDELLKDKFVIVNRAPVMMAWSFVVAERLGFGRDEALSIASVYTEMNAVSKGVSLGIYDKGKDKNIEATGAQPYVDVMGRRIPLYQTAHGRWRALASSKPAPPAAAHSYITRTLRQTTPAVIGAMRLLADSYEGSGELNRVGWALYADFRPEVNGWGAKGEVRCQKILEMRKMRQTVQDDSGKKKVGAEAVVKYEDVAEAHADETVEKPPDGKKRKLVDRIDEIETLEDAGFWDFDDEDLKALP</sequence>
<evidence type="ECO:0000313" key="3">
    <source>
        <dbReference type="Proteomes" id="UP000298061"/>
    </source>
</evidence>
<accession>A0A4Y9ZZ34</accession>
<gene>
    <name evidence="2" type="ORF">EWM64_g5250</name>
</gene>
<proteinExistence type="predicted"/>
<name>A0A4Y9ZZ34_9AGAM</name>
<comment type="caution">
    <text evidence="2">The sequence shown here is derived from an EMBL/GenBank/DDBJ whole genome shotgun (WGS) entry which is preliminary data.</text>
</comment>
<keyword evidence="3" id="KW-1185">Reference proteome</keyword>
<dbReference type="EMBL" id="SFCI01000620">
    <property type="protein sequence ID" value="TFY78759.1"/>
    <property type="molecule type" value="Genomic_DNA"/>
</dbReference>
<feature type="compositionally biased region" description="Basic and acidic residues" evidence="1">
    <location>
        <begin position="97"/>
        <end position="108"/>
    </location>
</feature>
<feature type="region of interest" description="Disordered" evidence="1">
    <location>
        <begin position="49"/>
        <end position="116"/>
    </location>
</feature>
<evidence type="ECO:0000313" key="2">
    <source>
        <dbReference type="EMBL" id="TFY78759.1"/>
    </source>
</evidence>
<protein>
    <submittedName>
        <fullName evidence="2">Uncharacterized protein</fullName>
    </submittedName>
</protein>
<feature type="compositionally biased region" description="Low complexity" evidence="1">
    <location>
        <begin position="70"/>
        <end position="79"/>
    </location>
</feature>
<evidence type="ECO:0000256" key="1">
    <source>
        <dbReference type="SAM" id="MobiDB-lite"/>
    </source>
</evidence>
<dbReference type="OrthoDB" id="514070at2759"/>
<dbReference type="Proteomes" id="UP000298061">
    <property type="component" value="Unassembled WGS sequence"/>
</dbReference>